<dbReference type="SUPFAM" id="SSF56059">
    <property type="entry name" value="Glutathione synthetase ATP-binding domain-like"/>
    <property type="match status" value="1"/>
</dbReference>
<name>A0A1M6G2W5_9FIRM</name>
<dbReference type="AlphaFoldDB" id="A0A1M6G2W5"/>
<evidence type="ECO:0000313" key="6">
    <source>
        <dbReference type="EMBL" id="SHJ04316.1"/>
    </source>
</evidence>
<protein>
    <submittedName>
        <fullName evidence="6">Formate-dependent phosphoribosylglycinamide formyltransferase (GAR transformylase)</fullName>
    </submittedName>
</protein>
<dbReference type="PANTHER" id="PTHR43585:SF2">
    <property type="entry name" value="ATP-GRASP ENZYME FSQD"/>
    <property type="match status" value="1"/>
</dbReference>
<accession>A0A1M6G2W5</accession>
<organism evidence="6 7">
    <name type="scientific">Anaerovibrio lipolyticus DSM 3074</name>
    <dbReference type="NCBI Taxonomy" id="1120997"/>
    <lineage>
        <taxon>Bacteria</taxon>
        <taxon>Bacillati</taxon>
        <taxon>Bacillota</taxon>
        <taxon>Negativicutes</taxon>
        <taxon>Selenomonadales</taxon>
        <taxon>Selenomonadaceae</taxon>
        <taxon>Anaerovibrio</taxon>
    </lineage>
</organism>
<dbReference type="Gene3D" id="3.30.470.20">
    <property type="entry name" value="ATP-grasp fold, B domain"/>
    <property type="match status" value="1"/>
</dbReference>
<dbReference type="Gene3D" id="3.40.50.20">
    <property type="match status" value="1"/>
</dbReference>
<evidence type="ECO:0000313" key="7">
    <source>
        <dbReference type="Proteomes" id="UP000191240"/>
    </source>
</evidence>
<dbReference type="Gene3D" id="3.30.1490.20">
    <property type="entry name" value="ATP-grasp fold, A domain"/>
    <property type="match status" value="1"/>
</dbReference>
<gene>
    <name evidence="6" type="ORF">SAMN02745671_02493</name>
</gene>
<evidence type="ECO:0000256" key="2">
    <source>
        <dbReference type="ARBA" id="ARBA00022741"/>
    </source>
</evidence>
<dbReference type="GO" id="GO:0016740">
    <property type="term" value="F:transferase activity"/>
    <property type="evidence" value="ECO:0007669"/>
    <property type="project" value="UniProtKB-KW"/>
</dbReference>
<dbReference type="InterPro" id="IPR003806">
    <property type="entry name" value="ATP-grasp_PylC-type"/>
</dbReference>
<sequence>MKNKLMILGGSRYIIPVVEKAHAMGIYVITCDYLPDNIGHKYSDEYHNVSITDKENVLELAKKLQIDGIVSFATDPGVVTAAYVAEKMGLPGCPYKSVEILQNKDKFRKFLSDNNFNVPKAQGYSSKEEALEGIKHFLLPVIVKPVDSAGSKGVSRVDKLEELGAALDDAFEHSLSGRVIVEEFLEKVGCSSDTDCFSVNSELVFASFDCQCFDDDSINPYTPSGYSWPSDMPVSAQSELRGELQRLIKLLQLGTSIYNVETRFCTDGKPYIMEVSPRGGGNRLSEMLKLACGQDLIEANIRGALGMPIQDLHDPVYTGAWAEYIIHSNKSGIFKKILVDDLFAQKHVVECDMWVESGTQVSEFSGANAAIGTLVLHFHDIDEARSALRDIKKFVSVVVV</sequence>
<reference evidence="6 7" key="1">
    <citation type="submission" date="2016-11" db="EMBL/GenBank/DDBJ databases">
        <authorList>
            <person name="Jaros S."/>
            <person name="Januszkiewicz K."/>
            <person name="Wedrychowicz H."/>
        </authorList>
    </citation>
    <scope>NUCLEOTIDE SEQUENCE [LARGE SCALE GENOMIC DNA]</scope>
    <source>
        <strain evidence="6 7">DSM 3074</strain>
    </source>
</reference>
<dbReference type="PROSITE" id="PS50975">
    <property type="entry name" value="ATP_GRASP"/>
    <property type="match status" value="1"/>
</dbReference>
<dbReference type="GO" id="GO:0016874">
    <property type="term" value="F:ligase activity"/>
    <property type="evidence" value="ECO:0007669"/>
    <property type="project" value="UniProtKB-KW"/>
</dbReference>
<keyword evidence="6" id="KW-0808">Transferase</keyword>
<proteinExistence type="predicted"/>
<dbReference type="GO" id="GO:0005524">
    <property type="term" value="F:ATP binding"/>
    <property type="evidence" value="ECO:0007669"/>
    <property type="project" value="UniProtKB-UniRule"/>
</dbReference>
<evidence type="ECO:0000256" key="3">
    <source>
        <dbReference type="ARBA" id="ARBA00022840"/>
    </source>
</evidence>
<dbReference type="RefSeq" id="WP_200810432.1">
    <property type="nucleotide sequence ID" value="NZ_FQYW01000026.1"/>
</dbReference>
<evidence type="ECO:0000256" key="1">
    <source>
        <dbReference type="ARBA" id="ARBA00022598"/>
    </source>
</evidence>
<dbReference type="PANTHER" id="PTHR43585">
    <property type="entry name" value="FUMIPYRROLE BIOSYNTHESIS PROTEIN C"/>
    <property type="match status" value="1"/>
</dbReference>
<feature type="domain" description="ATP-grasp" evidence="5">
    <location>
        <begin position="108"/>
        <end position="305"/>
    </location>
</feature>
<dbReference type="EMBL" id="FQYW01000026">
    <property type="protein sequence ID" value="SHJ04316.1"/>
    <property type="molecule type" value="Genomic_DNA"/>
</dbReference>
<dbReference type="InterPro" id="IPR011761">
    <property type="entry name" value="ATP-grasp"/>
</dbReference>
<dbReference type="Proteomes" id="UP000191240">
    <property type="component" value="Unassembled WGS sequence"/>
</dbReference>
<dbReference type="Pfam" id="PF02655">
    <property type="entry name" value="ATP-grasp_3"/>
    <property type="match status" value="1"/>
</dbReference>
<dbReference type="InterPro" id="IPR052032">
    <property type="entry name" value="ATP-dep_AA_Ligase"/>
</dbReference>
<keyword evidence="1" id="KW-0436">Ligase</keyword>
<evidence type="ECO:0000259" key="5">
    <source>
        <dbReference type="PROSITE" id="PS50975"/>
    </source>
</evidence>
<keyword evidence="2 4" id="KW-0547">Nucleotide-binding</keyword>
<keyword evidence="3 4" id="KW-0067">ATP-binding</keyword>
<dbReference type="GO" id="GO:0046872">
    <property type="term" value="F:metal ion binding"/>
    <property type="evidence" value="ECO:0007669"/>
    <property type="project" value="InterPro"/>
</dbReference>
<dbReference type="InterPro" id="IPR013815">
    <property type="entry name" value="ATP_grasp_subdomain_1"/>
</dbReference>
<evidence type="ECO:0000256" key="4">
    <source>
        <dbReference type="PROSITE-ProRule" id="PRU00409"/>
    </source>
</evidence>